<reference evidence="1" key="1">
    <citation type="submission" date="2018-06" db="EMBL/GenBank/DDBJ databases">
        <authorList>
            <person name="Zhirakovskaya E."/>
        </authorList>
    </citation>
    <scope>NUCLEOTIDE SEQUENCE</scope>
</reference>
<protein>
    <submittedName>
        <fullName evidence="1">Uncharacterized protein</fullName>
    </submittedName>
</protein>
<name>A0A3B0YQA8_9ZZZZ</name>
<dbReference type="EMBL" id="UOFM01000180">
    <property type="protein sequence ID" value="VAW76509.1"/>
    <property type="molecule type" value="Genomic_DNA"/>
</dbReference>
<dbReference type="AlphaFoldDB" id="A0A3B0YQA8"/>
<gene>
    <name evidence="1" type="ORF">MNBD_GAMMA14-1960</name>
</gene>
<organism evidence="1">
    <name type="scientific">hydrothermal vent metagenome</name>
    <dbReference type="NCBI Taxonomy" id="652676"/>
    <lineage>
        <taxon>unclassified sequences</taxon>
        <taxon>metagenomes</taxon>
        <taxon>ecological metagenomes</taxon>
    </lineage>
</organism>
<proteinExistence type="predicted"/>
<evidence type="ECO:0000313" key="1">
    <source>
        <dbReference type="EMBL" id="VAW76509.1"/>
    </source>
</evidence>
<sequence>MSEINSCVAIYDLHRNLEDSLGALRSQGSDLQNVSVVGKGGYSRRDPFAFVASAGRVRFHGEQGEFWNRVYKVLGSAGCYWIHGYGPFAVAGLMVNVLSARPDQQVITGPLRKLGMAFYAIGVSGDSALRYETVVGQGRLLLIVQGGRDEVELASETIATTESVEMAVHAA</sequence>
<accession>A0A3B0YQA8</accession>